<evidence type="ECO:0000313" key="2">
    <source>
        <dbReference type="Proteomes" id="UP001589698"/>
    </source>
</evidence>
<dbReference type="Proteomes" id="UP001589698">
    <property type="component" value="Unassembled WGS sequence"/>
</dbReference>
<dbReference type="RefSeq" id="WP_378519506.1">
    <property type="nucleotide sequence ID" value="NZ_JBHLXH010000002.1"/>
</dbReference>
<organism evidence="1 2">
    <name type="scientific">Nocardioides zeicaulis</name>
    <dbReference type="NCBI Taxonomy" id="1776857"/>
    <lineage>
        <taxon>Bacteria</taxon>
        <taxon>Bacillati</taxon>
        <taxon>Actinomycetota</taxon>
        <taxon>Actinomycetes</taxon>
        <taxon>Propionibacteriales</taxon>
        <taxon>Nocardioidaceae</taxon>
        <taxon>Nocardioides</taxon>
    </lineage>
</organism>
<dbReference type="EMBL" id="JBHLXH010000002">
    <property type="protein sequence ID" value="MFC0223707.1"/>
    <property type="molecule type" value="Genomic_DNA"/>
</dbReference>
<reference evidence="1 2" key="1">
    <citation type="submission" date="2024-09" db="EMBL/GenBank/DDBJ databases">
        <authorList>
            <person name="Sun Q."/>
            <person name="Mori K."/>
        </authorList>
    </citation>
    <scope>NUCLEOTIDE SEQUENCE [LARGE SCALE GENOMIC DNA]</scope>
    <source>
        <strain evidence="1 2">CCM 8654</strain>
    </source>
</reference>
<name>A0ABV6E3Y8_9ACTN</name>
<accession>A0ABV6E3Y8</accession>
<gene>
    <name evidence="1" type="ORF">ACFFJG_14570</name>
</gene>
<keyword evidence="2" id="KW-1185">Reference proteome</keyword>
<sequence length="86" mass="9118">MDLDQASAGSARRTGGTVVAERTVTYDGAPGRDITIRVERGGQTAMSFARALLKGRTLVQVNAVMMGDDPEPPPDYPKILASLDLT</sequence>
<evidence type="ECO:0000313" key="1">
    <source>
        <dbReference type="EMBL" id="MFC0223707.1"/>
    </source>
</evidence>
<comment type="caution">
    <text evidence="1">The sequence shown here is derived from an EMBL/GenBank/DDBJ whole genome shotgun (WGS) entry which is preliminary data.</text>
</comment>
<proteinExistence type="predicted"/>
<protein>
    <submittedName>
        <fullName evidence="1">Uncharacterized protein</fullName>
    </submittedName>
</protein>